<protein>
    <submittedName>
        <fullName evidence="2">Uncharacterized protein</fullName>
    </submittedName>
</protein>
<feature type="compositionally biased region" description="Low complexity" evidence="1">
    <location>
        <begin position="196"/>
        <end position="207"/>
    </location>
</feature>
<reference evidence="2 3" key="1">
    <citation type="submission" date="2021-02" db="EMBL/GenBank/DDBJ databases">
        <title>Cotonvirus japonicus, which uses Golgi apparatus of host cells for its virion factory, phylogenetically links tailed tupanvirus and icosahedral mimivirus.</title>
        <authorList>
            <person name="Takahashi H."/>
            <person name="Fukaya S."/>
            <person name="Song C."/>
            <person name="Murata K."/>
            <person name="Takemura M."/>
        </authorList>
    </citation>
    <scope>NUCLEOTIDE SEQUENCE [LARGE SCALE GENOMIC DNA]</scope>
</reference>
<dbReference type="EMBL" id="AP024483">
    <property type="protein sequence ID" value="BCS83048.1"/>
    <property type="molecule type" value="Genomic_DNA"/>
</dbReference>
<dbReference type="GeneID" id="80558253"/>
<dbReference type="Proteomes" id="UP001321479">
    <property type="component" value="Segment"/>
</dbReference>
<feature type="compositionally biased region" description="Low complexity" evidence="1">
    <location>
        <begin position="28"/>
        <end position="43"/>
    </location>
</feature>
<feature type="compositionally biased region" description="Basic and acidic residues" evidence="1">
    <location>
        <begin position="328"/>
        <end position="344"/>
    </location>
</feature>
<feature type="region of interest" description="Disordered" evidence="1">
    <location>
        <begin position="193"/>
        <end position="237"/>
    </location>
</feature>
<organism evidence="2 3">
    <name type="scientific">Cotonvirus japonicus</name>
    <dbReference type="NCBI Taxonomy" id="2811091"/>
    <lineage>
        <taxon>Viruses</taxon>
        <taxon>Varidnaviria</taxon>
        <taxon>Bamfordvirae</taxon>
        <taxon>Nucleocytoviricota</taxon>
        <taxon>Megaviricetes</taxon>
        <taxon>Imitervirales</taxon>
        <taxon>Mimiviridae</taxon>
        <taxon>Megamimivirinae</taxon>
        <taxon>Cotonvirus</taxon>
        <taxon>Cotonvirus japonicum</taxon>
    </lineage>
</organism>
<proteinExistence type="predicted"/>
<feature type="compositionally biased region" description="Basic and acidic residues" evidence="1">
    <location>
        <begin position="216"/>
        <end position="226"/>
    </location>
</feature>
<dbReference type="RefSeq" id="YP_010841656.1">
    <property type="nucleotide sequence ID" value="NC_079139.1"/>
</dbReference>
<feature type="region of interest" description="Disordered" evidence="1">
    <location>
        <begin position="1"/>
        <end position="43"/>
    </location>
</feature>
<evidence type="ECO:0000313" key="3">
    <source>
        <dbReference type="Proteomes" id="UP001321479"/>
    </source>
</evidence>
<accession>A0ABM7NSB3</accession>
<name>A0ABM7NSB3_9VIRU</name>
<evidence type="ECO:0000313" key="2">
    <source>
        <dbReference type="EMBL" id="BCS83048.1"/>
    </source>
</evidence>
<feature type="region of interest" description="Disordered" evidence="1">
    <location>
        <begin position="328"/>
        <end position="404"/>
    </location>
</feature>
<evidence type="ECO:0000256" key="1">
    <source>
        <dbReference type="SAM" id="MobiDB-lite"/>
    </source>
</evidence>
<sequence length="404" mass="46125">MTNTNHDSMGNPLYPNEKPTVGNPIMGKKPNNSNKSINNSDINNLNKKVTDNINNLANIVSKNAPGLDKYLQSKGINRDTVTQAYKQGKPLLNAVFGKTQQNVTGGNPDLDNVKKISNHYSQLRVKGGYHSNNNSNKSTQLSNNFNSFVAQNKNNILNDYDRVYNENTITGGKTVRKSLGDLKTEDLDRIFKNNIDDSNNSDNSDNSGDFDESDTERDIIDRRQIMDDPDLFTSQERPRNTKVDEIYRSFVQKIMDLLGVDEETAKFYRSAIKIEITNKNPELRKRENDELKIQEMEKIFNNKKTLQDTLSDIDMDKIKKFMVERKQEVDKLREERNKNRDQNRNKNRNKSNKNNDTSDAPVSTDTSTDDNTEKSSKKTKTSKKSSQSRITPGEYVMSDEIILS</sequence>
<keyword evidence="3" id="KW-1185">Reference proteome</keyword>